<organism evidence="7 8">
    <name type="scientific">Pigmentiphaga soli</name>
    <dbReference type="NCBI Taxonomy" id="1007095"/>
    <lineage>
        <taxon>Bacteria</taxon>
        <taxon>Pseudomonadati</taxon>
        <taxon>Pseudomonadota</taxon>
        <taxon>Betaproteobacteria</taxon>
        <taxon>Burkholderiales</taxon>
        <taxon>Alcaligenaceae</taxon>
        <taxon>Pigmentiphaga</taxon>
    </lineage>
</organism>
<dbReference type="Gene3D" id="3.10.20.30">
    <property type="match status" value="1"/>
</dbReference>
<dbReference type="Gene3D" id="1.10.150.120">
    <property type="entry name" value="[2Fe-2S]-binding domain"/>
    <property type="match status" value="1"/>
</dbReference>
<proteinExistence type="predicted"/>
<evidence type="ECO:0000313" key="7">
    <source>
        <dbReference type="EMBL" id="GAA4338522.1"/>
    </source>
</evidence>
<dbReference type="Pfam" id="PF01799">
    <property type="entry name" value="Fer2_2"/>
    <property type="match status" value="1"/>
</dbReference>
<dbReference type="Pfam" id="PF00111">
    <property type="entry name" value="Fer2"/>
    <property type="match status" value="1"/>
</dbReference>
<dbReference type="InterPro" id="IPR036884">
    <property type="entry name" value="2Fe-2S-bd_dom_sf"/>
</dbReference>
<dbReference type="InterPro" id="IPR001041">
    <property type="entry name" value="2Fe-2S_ferredoxin-type"/>
</dbReference>
<name>A0ABP8HFI7_9BURK</name>
<dbReference type="RefSeq" id="WP_345251237.1">
    <property type="nucleotide sequence ID" value="NZ_BAABFO010000019.1"/>
</dbReference>
<dbReference type="InterPro" id="IPR036010">
    <property type="entry name" value="2Fe-2S_ferredoxin-like_sf"/>
</dbReference>
<dbReference type="InterPro" id="IPR051452">
    <property type="entry name" value="Diverse_Oxidoreductases"/>
</dbReference>
<keyword evidence="2" id="KW-0479">Metal-binding</keyword>
<dbReference type="InterPro" id="IPR002888">
    <property type="entry name" value="2Fe-2S-bd"/>
</dbReference>
<sequence>MAASIGINVNGQERLVQAGPDTPLLYVLRNELGLHATKFGCGLAQCGVCSVLMDGREIRSCVTPVSVAAGHRITTVEGLGAAWAGGGAPAAGGAPPLHPVQQAWIDMQVPQCGYCQSGMMIQAVSLLNANPHPSRDDIRAGMEGHICRCGTHMRIIAAVEHAATQMSKEG</sequence>
<protein>
    <submittedName>
        <fullName evidence="7">(2Fe-2S)-binding protein</fullName>
    </submittedName>
</protein>
<dbReference type="InterPro" id="IPR012675">
    <property type="entry name" value="Beta-grasp_dom_sf"/>
</dbReference>
<gene>
    <name evidence="7" type="ORF">GCM10023144_35710</name>
</gene>
<dbReference type="CDD" id="cd00207">
    <property type="entry name" value="fer2"/>
    <property type="match status" value="1"/>
</dbReference>
<evidence type="ECO:0000256" key="1">
    <source>
        <dbReference type="ARBA" id="ARBA00022714"/>
    </source>
</evidence>
<keyword evidence="4" id="KW-0408">Iron</keyword>
<dbReference type="PROSITE" id="PS00197">
    <property type="entry name" value="2FE2S_FER_1"/>
    <property type="match status" value="1"/>
</dbReference>
<evidence type="ECO:0000256" key="3">
    <source>
        <dbReference type="ARBA" id="ARBA00023002"/>
    </source>
</evidence>
<dbReference type="SUPFAM" id="SSF47741">
    <property type="entry name" value="CO dehydrogenase ISP C-domain like"/>
    <property type="match status" value="1"/>
</dbReference>
<reference evidence="8" key="1">
    <citation type="journal article" date="2019" name="Int. J. Syst. Evol. Microbiol.">
        <title>The Global Catalogue of Microorganisms (GCM) 10K type strain sequencing project: providing services to taxonomists for standard genome sequencing and annotation.</title>
        <authorList>
            <consortium name="The Broad Institute Genomics Platform"/>
            <consortium name="The Broad Institute Genome Sequencing Center for Infectious Disease"/>
            <person name="Wu L."/>
            <person name="Ma J."/>
        </authorList>
    </citation>
    <scope>NUCLEOTIDE SEQUENCE [LARGE SCALE GENOMIC DNA]</scope>
    <source>
        <strain evidence="8">JCM 17666</strain>
    </source>
</reference>
<keyword evidence="5" id="KW-0411">Iron-sulfur</keyword>
<dbReference type="Proteomes" id="UP001501671">
    <property type="component" value="Unassembled WGS sequence"/>
</dbReference>
<evidence type="ECO:0000256" key="5">
    <source>
        <dbReference type="ARBA" id="ARBA00023014"/>
    </source>
</evidence>
<dbReference type="PANTHER" id="PTHR44379">
    <property type="entry name" value="OXIDOREDUCTASE WITH IRON-SULFUR SUBUNIT"/>
    <property type="match status" value="1"/>
</dbReference>
<evidence type="ECO:0000256" key="2">
    <source>
        <dbReference type="ARBA" id="ARBA00022723"/>
    </source>
</evidence>
<accession>A0ABP8HFI7</accession>
<keyword evidence="8" id="KW-1185">Reference proteome</keyword>
<keyword evidence="1" id="KW-0001">2Fe-2S</keyword>
<feature type="domain" description="2Fe-2S ferredoxin-type" evidence="6">
    <location>
        <begin position="3"/>
        <end position="79"/>
    </location>
</feature>
<evidence type="ECO:0000313" key="8">
    <source>
        <dbReference type="Proteomes" id="UP001501671"/>
    </source>
</evidence>
<evidence type="ECO:0000259" key="6">
    <source>
        <dbReference type="PROSITE" id="PS51085"/>
    </source>
</evidence>
<keyword evidence="3" id="KW-0560">Oxidoreductase</keyword>
<dbReference type="SUPFAM" id="SSF54292">
    <property type="entry name" value="2Fe-2S ferredoxin-like"/>
    <property type="match status" value="1"/>
</dbReference>
<dbReference type="PROSITE" id="PS51085">
    <property type="entry name" value="2FE2S_FER_2"/>
    <property type="match status" value="1"/>
</dbReference>
<dbReference type="InterPro" id="IPR006058">
    <property type="entry name" value="2Fe2S_fd_BS"/>
</dbReference>
<evidence type="ECO:0000256" key="4">
    <source>
        <dbReference type="ARBA" id="ARBA00023004"/>
    </source>
</evidence>
<dbReference type="PANTHER" id="PTHR44379:SF6">
    <property type="entry name" value="BLR6046 PROTEIN"/>
    <property type="match status" value="1"/>
</dbReference>
<comment type="caution">
    <text evidence="7">The sequence shown here is derived from an EMBL/GenBank/DDBJ whole genome shotgun (WGS) entry which is preliminary data.</text>
</comment>
<dbReference type="EMBL" id="BAABFO010000019">
    <property type="protein sequence ID" value="GAA4338522.1"/>
    <property type="molecule type" value="Genomic_DNA"/>
</dbReference>